<dbReference type="SUPFAM" id="SSF53955">
    <property type="entry name" value="Lysozyme-like"/>
    <property type="match status" value="1"/>
</dbReference>
<dbReference type="Proteomes" id="UP001225072">
    <property type="component" value="Unassembled WGS sequence"/>
</dbReference>
<dbReference type="EMBL" id="JAUTAL010000001">
    <property type="protein sequence ID" value="MDQ1097854.1"/>
    <property type="molecule type" value="Genomic_DNA"/>
</dbReference>
<evidence type="ECO:0000313" key="1">
    <source>
        <dbReference type="EMBL" id="MDQ1097854.1"/>
    </source>
</evidence>
<keyword evidence="2" id="KW-1185">Reference proteome</keyword>
<protein>
    <submittedName>
        <fullName evidence="1">Chitinase</fullName>
    </submittedName>
</protein>
<evidence type="ECO:0000313" key="2">
    <source>
        <dbReference type="Proteomes" id="UP001225072"/>
    </source>
</evidence>
<dbReference type="RefSeq" id="WP_307451678.1">
    <property type="nucleotide sequence ID" value="NZ_JAUTAL010000001.1"/>
</dbReference>
<proteinExistence type="predicted"/>
<dbReference type="Gene3D" id="1.10.530.10">
    <property type="match status" value="1"/>
</dbReference>
<comment type="caution">
    <text evidence="1">The sequence shown here is derived from an EMBL/GenBank/DDBJ whole genome shotgun (WGS) entry which is preliminary data.</text>
</comment>
<name>A0ABU0TLE4_9FLAO</name>
<sequence>MYNYKPIGIYAAKALADEEKRSNSISVQGEKKVINVYFSIPTISDSENSTAGQLKQKKFFPEIHKANLGEEIFLVAITENLIGKKLKIEIRQAKENQITDKDKPIVFKNQDRVGSIIITVGKGTKDKDENGQDYFSKYANANRLENLAWKSFLLKPESDSEFERWKKVIENSREKKLYLYFHAEVLDEPNTEIKFSNFDHSQGEQNFSNSEGTYFEIGNGSEIITLKQLEDIFGIYSKHRKIRQEIVNFLNTFGGSPIHLDTPLRKAHFFAQVGAETLGINPDWMVETDVHRYTVANCKAVFGDRAKKLEAKGLLKIYCNDNPQKRLLNFMYAAENGKGNGNGNEASGDGYKYRGRGLKQLTGRGNYEDASEILQEIFPTEYIDLEKFPDKIKEPKYAVLSALAFWEKHTIWKTADTLKISSEENIKKIRRRVNGATTGWKDAKIFFEKGLRVFKV</sequence>
<accession>A0ABU0TLE4</accession>
<organism evidence="1 2">
    <name type="scientific">Chryseobacterium camelliae</name>
    <dbReference type="NCBI Taxonomy" id="1265445"/>
    <lineage>
        <taxon>Bacteria</taxon>
        <taxon>Pseudomonadati</taxon>
        <taxon>Bacteroidota</taxon>
        <taxon>Flavobacteriia</taxon>
        <taxon>Flavobacteriales</taxon>
        <taxon>Weeksellaceae</taxon>
        <taxon>Chryseobacterium group</taxon>
        <taxon>Chryseobacterium</taxon>
    </lineage>
</organism>
<gene>
    <name evidence="1" type="ORF">QE404_003001</name>
</gene>
<dbReference type="InterPro" id="IPR023346">
    <property type="entry name" value="Lysozyme-like_dom_sf"/>
</dbReference>
<reference evidence="1 2" key="1">
    <citation type="submission" date="2023-07" db="EMBL/GenBank/DDBJ databases">
        <title>Functional and genomic diversity of the sorghum phyllosphere microbiome.</title>
        <authorList>
            <person name="Shade A."/>
        </authorList>
    </citation>
    <scope>NUCLEOTIDE SEQUENCE [LARGE SCALE GENOMIC DNA]</scope>
    <source>
        <strain evidence="1 2">SORGH_AS_1064</strain>
    </source>
</reference>